<evidence type="ECO:0000256" key="2">
    <source>
        <dbReference type="ARBA" id="ARBA00022475"/>
    </source>
</evidence>
<dbReference type="EMBL" id="MLJW01002501">
    <property type="protein sequence ID" value="OIQ74465.1"/>
    <property type="molecule type" value="Genomic_DNA"/>
</dbReference>
<dbReference type="InterPro" id="IPR022791">
    <property type="entry name" value="L-PG_synthase/AglD"/>
</dbReference>
<proteinExistence type="predicted"/>
<dbReference type="AlphaFoldDB" id="A0A1J5PSK3"/>
<feature type="transmembrane region" description="Helical" evidence="7">
    <location>
        <begin position="61"/>
        <end position="80"/>
    </location>
</feature>
<feature type="transmembrane region" description="Helical" evidence="7">
    <location>
        <begin position="217"/>
        <end position="239"/>
    </location>
</feature>
<dbReference type="InterPro" id="IPR051211">
    <property type="entry name" value="PG_lysyltransferase"/>
</dbReference>
<feature type="transmembrane region" description="Helical" evidence="7">
    <location>
        <begin position="21"/>
        <end position="41"/>
    </location>
</feature>
<dbReference type="GO" id="GO:0016755">
    <property type="term" value="F:aminoacyltransferase activity"/>
    <property type="evidence" value="ECO:0007669"/>
    <property type="project" value="TreeGrafter"/>
</dbReference>
<evidence type="ECO:0000256" key="1">
    <source>
        <dbReference type="ARBA" id="ARBA00004651"/>
    </source>
</evidence>
<evidence type="ECO:0000256" key="5">
    <source>
        <dbReference type="ARBA" id="ARBA00022989"/>
    </source>
</evidence>
<reference evidence="8" key="1">
    <citation type="submission" date="2016-10" db="EMBL/GenBank/DDBJ databases">
        <title>Sequence of Gallionella enrichment culture.</title>
        <authorList>
            <person name="Poehlein A."/>
            <person name="Muehling M."/>
            <person name="Daniel R."/>
        </authorList>
    </citation>
    <scope>NUCLEOTIDE SEQUENCE</scope>
</reference>
<protein>
    <submittedName>
        <fullName evidence="8">Inner membrane protein YbhN</fullName>
    </submittedName>
</protein>
<dbReference type="GO" id="GO:0005886">
    <property type="term" value="C:plasma membrane"/>
    <property type="evidence" value="ECO:0007669"/>
    <property type="project" value="UniProtKB-SubCell"/>
</dbReference>
<feature type="transmembrane region" description="Helical" evidence="7">
    <location>
        <begin position="380"/>
        <end position="404"/>
    </location>
</feature>
<feature type="transmembrane region" description="Helical" evidence="7">
    <location>
        <begin position="92"/>
        <end position="116"/>
    </location>
</feature>
<accession>A0A1J5PSK3</accession>
<evidence type="ECO:0000256" key="4">
    <source>
        <dbReference type="ARBA" id="ARBA00022692"/>
    </source>
</evidence>
<dbReference type="PANTHER" id="PTHR34697">
    <property type="entry name" value="PHOSPHATIDYLGLYCEROL LYSYLTRANSFERASE"/>
    <property type="match status" value="1"/>
</dbReference>
<feature type="transmembrane region" description="Helical" evidence="7">
    <location>
        <begin position="246"/>
        <end position="269"/>
    </location>
</feature>
<sequence length="535" mass="56175">MTKDQSESADVVHPWRDRIATVAPFVIGIALFAAGLAALFHLLSMINIHHVVRDAKSTNPFAIAGALLATAAGYASLIGYDWSALRHIGRKVPFPVVAMGGFLGYSLGNTIGISVLSGGAVRYRIYSAFGLNALEVAAISTFVSLAFGLGISVIGLAGLAIRPTSLAEFSSLSSDHIRLIALASLVGTVALIGAASVSGRALRLWKFELRAPAPGILMGQLAFTALDTCMAATALYILLPTGAPDFVTFLVIFATGLMVGVLSHVPGGIGVFESVVIAGLPPTVSIEQAAVALLLFRIIYYLVPFVLAMVFISVNEARLARGLIARIFGDVSDTFAPVSRAMTSIAPGATGATGLGLGIYLLLLALMPSVRPSQVDPNDILTAILLEGGALLSAVLGVIMILLAQGLMRRISAAFWLTEAALIGGALASVLNGVDIKSAMLLLAAAVLLSPIKGEFYRAARLTQNLLSPGWFALIFAITISAAAFLFLMQENTPYSHELLLRFSSDANAPRALRDLYRSFNAAAPDFQAESKRHD</sequence>
<dbReference type="PANTHER" id="PTHR34697:SF2">
    <property type="entry name" value="PHOSPHATIDYLGLYCEROL LYSYLTRANSFERASE"/>
    <property type="match status" value="1"/>
</dbReference>
<evidence type="ECO:0000256" key="7">
    <source>
        <dbReference type="SAM" id="Phobius"/>
    </source>
</evidence>
<evidence type="ECO:0000256" key="3">
    <source>
        <dbReference type="ARBA" id="ARBA00022679"/>
    </source>
</evidence>
<keyword evidence="3" id="KW-0808">Transferase</keyword>
<name>A0A1J5PSK3_9ZZZZ</name>
<keyword evidence="4 7" id="KW-0812">Transmembrane</keyword>
<comment type="subcellular location">
    <subcellularLocation>
        <location evidence="1">Cell membrane</location>
        <topology evidence="1">Multi-pass membrane protein</topology>
    </subcellularLocation>
</comment>
<organism evidence="8">
    <name type="scientific">mine drainage metagenome</name>
    <dbReference type="NCBI Taxonomy" id="410659"/>
    <lineage>
        <taxon>unclassified sequences</taxon>
        <taxon>metagenomes</taxon>
        <taxon>ecological metagenomes</taxon>
    </lineage>
</organism>
<dbReference type="Pfam" id="PF03706">
    <property type="entry name" value="LPG_synthase_TM"/>
    <property type="match status" value="1"/>
</dbReference>
<evidence type="ECO:0000313" key="8">
    <source>
        <dbReference type="EMBL" id="OIQ74465.1"/>
    </source>
</evidence>
<feature type="transmembrane region" description="Helical" evidence="7">
    <location>
        <begin position="289"/>
        <end position="312"/>
    </location>
</feature>
<keyword evidence="2" id="KW-1003">Cell membrane</keyword>
<feature type="transmembrane region" description="Helical" evidence="7">
    <location>
        <begin position="136"/>
        <end position="159"/>
    </location>
</feature>
<keyword evidence="6 7" id="KW-0472">Membrane</keyword>
<keyword evidence="5 7" id="KW-1133">Transmembrane helix</keyword>
<feature type="transmembrane region" description="Helical" evidence="7">
    <location>
        <begin position="466"/>
        <end position="489"/>
    </location>
</feature>
<feature type="transmembrane region" description="Helical" evidence="7">
    <location>
        <begin position="411"/>
        <end position="430"/>
    </location>
</feature>
<feature type="transmembrane region" description="Helical" evidence="7">
    <location>
        <begin position="349"/>
        <end position="368"/>
    </location>
</feature>
<comment type="caution">
    <text evidence="8">The sequence shown here is derived from an EMBL/GenBank/DDBJ whole genome shotgun (WGS) entry which is preliminary data.</text>
</comment>
<gene>
    <name evidence="8" type="primary">ybhN</name>
    <name evidence="8" type="ORF">GALL_438820</name>
</gene>
<feature type="transmembrane region" description="Helical" evidence="7">
    <location>
        <begin position="179"/>
        <end position="197"/>
    </location>
</feature>
<dbReference type="GO" id="GO:0055091">
    <property type="term" value="P:phospholipid homeostasis"/>
    <property type="evidence" value="ECO:0007669"/>
    <property type="project" value="TreeGrafter"/>
</dbReference>
<evidence type="ECO:0000256" key="6">
    <source>
        <dbReference type="ARBA" id="ARBA00023136"/>
    </source>
</evidence>